<dbReference type="PANTHER" id="PTHR33514:SF15">
    <property type="entry name" value="COBALT TRANSPORT PROTEIN"/>
    <property type="match status" value="1"/>
</dbReference>
<dbReference type="AlphaFoldDB" id="A0A1C0AR65"/>
<protein>
    <submittedName>
        <fullName evidence="5">Uncharacterized protein</fullName>
    </submittedName>
</protein>
<comment type="caution">
    <text evidence="5">The sequence shown here is derived from an EMBL/GenBank/DDBJ whole genome shotgun (WGS) entry which is preliminary data.</text>
</comment>
<dbReference type="Proteomes" id="UP000093501">
    <property type="component" value="Unassembled WGS sequence"/>
</dbReference>
<keyword evidence="6" id="KW-1185">Reference proteome</keyword>
<accession>A0A1C0AR65</accession>
<dbReference type="GO" id="GO:0005886">
    <property type="term" value="C:plasma membrane"/>
    <property type="evidence" value="ECO:0007669"/>
    <property type="project" value="UniProtKB-ARBA"/>
</dbReference>
<keyword evidence="2" id="KW-0812">Transmembrane</keyword>
<organism evidence="5 6">
    <name type="scientific">Tessaracoccus lapidicaptus</name>
    <dbReference type="NCBI Taxonomy" id="1427523"/>
    <lineage>
        <taxon>Bacteria</taxon>
        <taxon>Bacillati</taxon>
        <taxon>Actinomycetota</taxon>
        <taxon>Actinomycetes</taxon>
        <taxon>Propionibacteriales</taxon>
        <taxon>Propionibacteriaceae</taxon>
        <taxon>Tessaracoccus</taxon>
    </lineage>
</organism>
<proteinExistence type="predicted"/>
<dbReference type="PANTHER" id="PTHR33514">
    <property type="entry name" value="PROTEIN ABCI12, CHLOROPLASTIC"/>
    <property type="match status" value="1"/>
</dbReference>
<evidence type="ECO:0000256" key="2">
    <source>
        <dbReference type="ARBA" id="ARBA00022692"/>
    </source>
</evidence>
<gene>
    <name evidence="5" type="ORF">BCR15_13030</name>
</gene>
<evidence type="ECO:0000256" key="3">
    <source>
        <dbReference type="ARBA" id="ARBA00022989"/>
    </source>
</evidence>
<evidence type="ECO:0000313" key="6">
    <source>
        <dbReference type="Proteomes" id="UP000093501"/>
    </source>
</evidence>
<keyword evidence="4" id="KW-0472">Membrane</keyword>
<evidence type="ECO:0000256" key="1">
    <source>
        <dbReference type="ARBA" id="ARBA00004141"/>
    </source>
</evidence>
<dbReference type="EMBL" id="MBQD01000005">
    <property type="protein sequence ID" value="OCL36857.1"/>
    <property type="molecule type" value="Genomic_DNA"/>
</dbReference>
<evidence type="ECO:0000313" key="5">
    <source>
        <dbReference type="EMBL" id="OCL36857.1"/>
    </source>
</evidence>
<comment type="subcellular location">
    <subcellularLocation>
        <location evidence="1">Membrane</location>
        <topology evidence="1">Multi-pass membrane protein</topology>
    </subcellularLocation>
</comment>
<reference evidence="6" key="1">
    <citation type="submission" date="2016-07" db="EMBL/GenBank/DDBJ databases">
        <authorList>
            <person name="Florea S."/>
            <person name="Webb J.S."/>
            <person name="Jaromczyk J."/>
            <person name="Schardl C.L."/>
        </authorList>
    </citation>
    <scope>NUCLEOTIDE SEQUENCE [LARGE SCALE GENOMIC DNA]</scope>
    <source>
        <strain evidence="6">IPBSL-7</strain>
    </source>
</reference>
<keyword evidence="3" id="KW-1133">Transmembrane helix</keyword>
<name>A0A1C0AR65_9ACTN</name>
<dbReference type="RefSeq" id="WP_068750032.1">
    <property type="nucleotide sequence ID" value="NZ_LR214441.1"/>
</dbReference>
<sequence length="369" mass="38748">MLRSALPRPLHPFAWWGYAIGLAVAASSTTNPLLLAGLIGAAIVVAMSRRGSNPWANSFALYLWLAVFIVVLRVGFRILFGGGDGPTVLLTLPEMPLPSWVRGIRLLGPVSLEAVLAGLYDGLRLATIVVCIGAANSLANPKKLLASLPAALYELGTIMVVAVSALPQLGESLQRVVRARRLRRGSAARSRRDRLRAVETIIVPVLSDALERSLALAASMDVRGYGRSGSGGRRRTLALGLGAIGLLTVWAFRFLAGSPDVRLAGVPIVSVALAAAGLGCGVAALRVAGRSVRRTQYRPIRWRWPETLTVLCGATAVLLVTAVAEPTVVFPAISPFAWPSLTGPLLLALAAAVLPATLTPPPSMPKVAP</sequence>
<dbReference type="Pfam" id="PF02361">
    <property type="entry name" value="CbiQ"/>
    <property type="match status" value="1"/>
</dbReference>
<dbReference type="InterPro" id="IPR003339">
    <property type="entry name" value="ABC/ECF_trnsptr_transmembrane"/>
</dbReference>
<evidence type="ECO:0000256" key="4">
    <source>
        <dbReference type="ARBA" id="ARBA00023136"/>
    </source>
</evidence>